<dbReference type="GO" id="GO:0030527">
    <property type="term" value="F:structural constituent of chromatin"/>
    <property type="evidence" value="ECO:0007669"/>
    <property type="project" value="InterPro"/>
</dbReference>
<feature type="compositionally biased region" description="Polar residues" evidence="2">
    <location>
        <begin position="26"/>
        <end position="35"/>
    </location>
</feature>
<gene>
    <name evidence="3" type="ORF">L596_019233</name>
</gene>
<keyword evidence="1" id="KW-0539">Nucleus</keyword>
<feature type="compositionally biased region" description="Basic and acidic residues" evidence="2">
    <location>
        <begin position="211"/>
        <end position="220"/>
    </location>
</feature>
<evidence type="ECO:0000256" key="1">
    <source>
        <dbReference type="RuleBase" id="RU003767"/>
    </source>
</evidence>
<name>A0A4U5MQU3_STECR</name>
<dbReference type="InterPro" id="IPR009072">
    <property type="entry name" value="Histone-fold"/>
</dbReference>
<dbReference type="EMBL" id="AZBU02000006">
    <property type="protein sequence ID" value="TKR71673.1"/>
    <property type="molecule type" value="Genomic_DNA"/>
</dbReference>
<feature type="region of interest" description="Disordered" evidence="2">
    <location>
        <begin position="26"/>
        <end position="70"/>
    </location>
</feature>
<evidence type="ECO:0000313" key="4">
    <source>
        <dbReference type="Proteomes" id="UP000298663"/>
    </source>
</evidence>
<dbReference type="InterPro" id="IPR002119">
    <property type="entry name" value="Histone_H2A"/>
</dbReference>
<dbReference type="SUPFAM" id="SSF47113">
    <property type="entry name" value="Histone-fold"/>
    <property type="match status" value="1"/>
</dbReference>
<dbReference type="SMART" id="SM00414">
    <property type="entry name" value="H2A"/>
    <property type="match status" value="1"/>
</dbReference>
<accession>A0A4U5MQU3</accession>
<dbReference type="GO" id="GO:0000786">
    <property type="term" value="C:nucleosome"/>
    <property type="evidence" value="ECO:0007669"/>
    <property type="project" value="UniProtKB-KW"/>
</dbReference>
<keyword evidence="1" id="KW-0544">Nucleosome core</keyword>
<dbReference type="GO" id="GO:0005634">
    <property type="term" value="C:nucleus"/>
    <property type="evidence" value="ECO:0007669"/>
    <property type="project" value="UniProtKB-SubCell"/>
</dbReference>
<evidence type="ECO:0000256" key="2">
    <source>
        <dbReference type="SAM" id="MobiDB-lite"/>
    </source>
</evidence>
<keyword evidence="1" id="KW-0158">Chromosome</keyword>
<dbReference type="Gene3D" id="1.10.20.10">
    <property type="entry name" value="Histone, subunit A"/>
    <property type="match status" value="1"/>
</dbReference>
<dbReference type="STRING" id="34508.A0A4U5MQU3"/>
<keyword evidence="1" id="KW-0238">DNA-binding</keyword>
<feature type="compositionally biased region" description="Basic and acidic residues" evidence="2">
    <location>
        <begin position="185"/>
        <end position="194"/>
    </location>
</feature>
<comment type="caution">
    <text evidence="3">The sequence shown here is derived from an EMBL/GenBank/DDBJ whole genome shotgun (WGS) entry which is preliminary data.</text>
</comment>
<dbReference type="PRINTS" id="PR00620">
    <property type="entry name" value="HISTONEH2A"/>
</dbReference>
<comment type="subunit">
    <text evidence="1">The nucleosome is a histone octamer containing two molecules each of H2A, H2B, H3 and H4 assembled in one H3-H4 heterotetramer and two H2A-H2B heterodimers. The octamer wraps approximately 147 bp of DNA.</text>
</comment>
<sequence>MFALIRLKKNCFATVYETASVFQTTNTGQPRTLTTPDIRHSLVSPDRPTQEPLSSSAMARSLTPSRKSIPKKSTLRAKLAAECDVFTSINAIQKRIQKRTMMLTRASRKAAASITAALDYIAREVLDVAIVQAQEAKRHRINPRMLYLAVEKDEELAKLFKNSTFVSAGKMVKIHPALLGKKAAKKIDASGDVRKAKKRSGKSNSKKKTVKRSEKAKQETPMEVDQ</sequence>
<reference evidence="3 4" key="2">
    <citation type="journal article" date="2019" name="G3 (Bethesda)">
        <title>Hybrid Assembly of the Genome of the Entomopathogenic Nematode Steinernema carpocapsae Identifies the X-Chromosome.</title>
        <authorList>
            <person name="Serra L."/>
            <person name="Macchietto M."/>
            <person name="Macias-Munoz A."/>
            <person name="McGill C.J."/>
            <person name="Rodriguez I.M."/>
            <person name="Rodriguez B."/>
            <person name="Murad R."/>
            <person name="Mortazavi A."/>
        </authorList>
    </citation>
    <scope>NUCLEOTIDE SEQUENCE [LARGE SCALE GENOMIC DNA]</scope>
    <source>
        <strain evidence="3 4">ALL</strain>
    </source>
</reference>
<keyword evidence="4" id="KW-1185">Reference proteome</keyword>
<proteinExistence type="inferred from homology"/>
<dbReference type="GO" id="GO:0046982">
    <property type="term" value="F:protein heterodimerization activity"/>
    <property type="evidence" value="ECO:0007669"/>
    <property type="project" value="InterPro"/>
</dbReference>
<dbReference type="PANTHER" id="PTHR23430">
    <property type="entry name" value="HISTONE H2A"/>
    <property type="match status" value="1"/>
</dbReference>
<dbReference type="Proteomes" id="UP000298663">
    <property type="component" value="Unassembled WGS sequence"/>
</dbReference>
<comment type="subcellular location">
    <subcellularLocation>
        <location evidence="1">Nucleus</location>
    </subcellularLocation>
</comment>
<feature type="compositionally biased region" description="Basic residues" evidence="2">
    <location>
        <begin position="195"/>
        <end position="210"/>
    </location>
</feature>
<comment type="similarity">
    <text evidence="1">Belongs to the histone H2A family.</text>
</comment>
<feature type="region of interest" description="Disordered" evidence="2">
    <location>
        <begin position="183"/>
        <end position="226"/>
    </location>
</feature>
<reference evidence="3 4" key="1">
    <citation type="journal article" date="2015" name="Genome Biol.">
        <title>Comparative genomics of Steinernema reveals deeply conserved gene regulatory networks.</title>
        <authorList>
            <person name="Dillman A.R."/>
            <person name="Macchietto M."/>
            <person name="Porter C.F."/>
            <person name="Rogers A."/>
            <person name="Williams B."/>
            <person name="Antoshechkin I."/>
            <person name="Lee M.M."/>
            <person name="Goodwin Z."/>
            <person name="Lu X."/>
            <person name="Lewis E.E."/>
            <person name="Goodrich-Blair H."/>
            <person name="Stock S.P."/>
            <person name="Adams B.J."/>
            <person name="Sternberg P.W."/>
            <person name="Mortazavi A."/>
        </authorList>
    </citation>
    <scope>NUCLEOTIDE SEQUENCE [LARGE SCALE GENOMIC DNA]</scope>
    <source>
        <strain evidence="3 4">ALL</strain>
    </source>
</reference>
<dbReference type="GO" id="GO:0003677">
    <property type="term" value="F:DNA binding"/>
    <property type="evidence" value="ECO:0007669"/>
    <property type="project" value="UniProtKB-KW"/>
</dbReference>
<feature type="compositionally biased region" description="Polar residues" evidence="2">
    <location>
        <begin position="51"/>
        <end position="66"/>
    </location>
</feature>
<dbReference type="CDD" id="cd00074">
    <property type="entry name" value="HFD_H2A"/>
    <property type="match status" value="1"/>
</dbReference>
<evidence type="ECO:0000313" key="3">
    <source>
        <dbReference type="EMBL" id="TKR71673.1"/>
    </source>
</evidence>
<dbReference type="AlphaFoldDB" id="A0A4U5MQU3"/>
<organism evidence="3 4">
    <name type="scientific">Steinernema carpocapsae</name>
    <name type="common">Entomopathogenic nematode</name>
    <dbReference type="NCBI Taxonomy" id="34508"/>
    <lineage>
        <taxon>Eukaryota</taxon>
        <taxon>Metazoa</taxon>
        <taxon>Ecdysozoa</taxon>
        <taxon>Nematoda</taxon>
        <taxon>Chromadorea</taxon>
        <taxon>Rhabditida</taxon>
        <taxon>Tylenchina</taxon>
        <taxon>Panagrolaimomorpha</taxon>
        <taxon>Strongyloidoidea</taxon>
        <taxon>Steinernematidae</taxon>
        <taxon>Steinernema</taxon>
    </lineage>
</organism>
<protein>
    <recommendedName>
        <fullName evidence="1">Histone H2A</fullName>
    </recommendedName>
</protein>